<dbReference type="Pfam" id="PF05739">
    <property type="entry name" value="SNARE"/>
    <property type="match status" value="1"/>
</dbReference>
<organism evidence="11 12">
    <name type="scientific">Pseudopithomyces chartarum</name>
    <dbReference type="NCBI Taxonomy" id="1892770"/>
    <lineage>
        <taxon>Eukaryota</taxon>
        <taxon>Fungi</taxon>
        <taxon>Dikarya</taxon>
        <taxon>Ascomycota</taxon>
        <taxon>Pezizomycotina</taxon>
        <taxon>Dothideomycetes</taxon>
        <taxon>Pleosporomycetidae</taxon>
        <taxon>Pleosporales</taxon>
        <taxon>Massarineae</taxon>
        <taxon>Didymosphaeriaceae</taxon>
        <taxon>Pseudopithomyces</taxon>
    </lineage>
</organism>
<comment type="caution">
    <text evidence="11">The sequence shown here is derived from an EMBL/GenBank/DDBJ whole genome shotgun (WGS) entry which is preliminary data.</text>
</comment>
<accession>A0AAN6M8I4</accession>
<evidence type="ECO:0000313" key="12">
    <source>
        <dbReference type="Proteomes" id="UP001280581"/>
    </source>
</evidence>
<keyword evidence="12" id="KW-1185">Reference proteome</keyword>
<keyword evidence="7 9" id="KW-0472">Membrane</keyword>
<evidence type="ECO:0000256" key="3">
    <source>
        <dbReference type="ARBA" id="ARBA00022448"/>
    </source>
</evidence>
<dbReference type="InterPro" id="IPR045242">
    <property type="entry name" value="Syntaxin"/>
</dbReference>
<dbReference type="InterPro" id="IPR000727">
    <property type="entry name" value="T_SNARE_dom"/>
</dbReference>
<keyword evidence="3" id="KW-0813">Transport</keyword>
<dbReference type="EMBL" id="WVTA01000001">
    <property type="protein sequence ID" value="KAK3217245.1"/>
    <property type="molecule type" value="Genomic_DNA"/>
</dbReference>
<dbReference type="FunFam" id="1.20.58.70:FF:000007">
    <property type="entry name" value="ER-golgi SNARE complex subunit"/>
    <property type="match status" value="1"/>
</dbReference>
<dbReference type="InterPro" id="IPR021538">
    <property type="entry name" value="Syntaxin-5_N"/>
</dbReference>
<evidence type="ECO:0000256" key="8">
    <source>
        <dbReference type="SAM" id="MobiDB-lite"/>
    </source>
</evidence>
<reference evidence="11 12" key="1">
    <citation type="submission" date="2021-02" db="EMBL/GenBank/DDBJ databases">
        <title>Genome assembly of Pseudopithomyces chartarum.</title>
        <authorList>
            <person name="Jauregui R."/>
            <person name="Singh J."/>
            <person name="Voisey C."/>
        </authorList>
    </citation>
    <scope>NUCLEOTIDE SEQUENCE [LARGE SCALE GENOMIC DNA]</scope>
    <source>
        <strain evidence="11 12">AGR01</strain>
    </source>
</reference>
<evidence type="ECO:0000256" key="9">
    <source>
        <dbReference type="SAM" id="Phobius"/>
    </source>
</evidence>
<dbReference type="GO" id="GO:0006886">
    <property type="term" value="P:intracellular protein transport"/>
    <property type="evidence" value="ECO:0007669"/>
    <property type="project" value="TreeGrafter"/>
</dbReference>
<feature type="region of interest" description="Disordered" evidence="8">
    <location>
        <begin position="95"/>
        <end position="121"/>
    </location>
</feature>
<evidence type="ECO:0000313" key="11">
    <source>
        <dbReference type="EMBL" id="KAK3217245.1"/>
    </source>
</evidence>
<evidence type="ECO:0000256" key="4">
    <source>
        <dbReference type="ARBA" id="ARBA00022692"/>
    </source>
</evidence>
<evidence type="ECO:0000259" key="10">
    <source>
        <dbReference type="PROSITE" id="PS50192"/>
    </source>
</evidence>
<keyword evidence="6" id="KW-0175">Coiled coil</keyword>
<dbReference type="Proteomes" id="UP001280581">
    <property type="component" value="Unassembled WGS sequence"/>
</dbReference>
<dbReference type="PANTHER" id="PTHR19957">
    <property type="entry name" value="SYNTAXIN"/>
    <property type="match status" value="1"/>
</dbReference>
<dbReference type="PANTHER" id="PTHR19957:SF3">
    <property type="entry name" value="SYNTAXIN-5"/>
    <property type="match status" value="1"/>
</dbReference>
<comment type="subcellular location">
    <subcellularLocation>
        <location evidence="1">Membrane</location>
        <topology evidence="1">Single-pass type IV membrane protein</topology>
    </subcellularLocation>
</comment>
<feature type="domain" description="T-SNARE coiled-coil homology" evidence="10">
    <location>
        <begin position="278"/>
        <end position="340"/>
    </location>
</feature>
<dbReference type="CDD" id="cd15844">
    <property type="entry name" value="SNARE_syntaxin5"/>
    <property type="match status" value="1"/>
</dbReference>
<sequence>MGEQQRLRLRLRLRLQLQLQLQLQQRPQQQPRYHGTTVDLLEEATSPPPLPSQPHTHTPNPAVLAVLAGGTMAVSIQDRTDEFRSILAQAQRKQAQSKTGAQRQSLLTAQQKAEATTQHKYSEFQRSARDVARGISSTMAKLERLAQLARRKTLFDDRPVEIDELTFVIKQDMAQLSRQIQDLQALTSKQHPKAKPGADQQGEHNHQVVVMLKDKLQNVGGSFKDVLERGRSPGGFRNTNAAQQDLLSLDPSGSSALGRGGAQSDAQLMLMEEAQAPNQYIQQRGHAIESIESTISELGSIFGQLAQMVSEQGEQIQRIDANTEDVVDNVEGAQRELMKYWNRVQGNRWLVAKMFGVLMIFFLLWVLIAG</sequence>
<feature type="transmembrane region" description="Helical" evidence="9">
    <location>
        <begin position="349"/>
        <end position="368"/>
    </location>
</feature>
<evidence type="ECO:0000256" key="5">
    <source>
        <dbReference type="ARBA" id="ARBA00022989"/>
    </source>
</evidence>
<dbReference type="PROSITE" id="PS50192">
    <property type="entry name" value="T_SNARE"/>
    <property type="match status" value="1"/>
</dbReference>
<keyword evidence="5 9" id="KW-1133">Transmembrane helix</keyword>
<dbReference type="Pfam" id="PF11416">
    <property type="entry name" value="Syntaxin-5_N"/>
    <property type="match status" value="1"/>
</dbReference>
<dbReference type="InterPro" id="IPR010989">
    <property type="entry name" value="SNARE"/>
</dbReference>
<keyword evidence="4 9" id="KW-0812">Transmembrane</keyword>
<dbReference type="GO" id="GO:0006888">
    <property type="term" value="P:endoplasmic reticulum to Golgi vesicle-mediated transport"/>
    <property type="evidence" value="ECO:0007669"/>
    <property type="project" value="TreeGrafter"/>
</dbReference>
<dbReference type="SUPFAM" id="SSF47661">
    <property type="entry name" value="t-snare proteins"/>
    <property type="match status" value="1"/>
</dbReference>
<dbReference type="GO" id="GO:0031201">
    <property type="term" value="C:SNARE complex"/>
    <property type="evidence" value="ECO:0007669"/>
    <property type="project" value="TreeGrafter"/>
</dbReference>
<dbReference type="GO" id="GO:0005484">
    <property type="term" value="F:SNAP receptor activity"/>
    <property type="evidence" value="ECO:0007669"/>
    <property type="project" value="TreeGrafter"/>
</dbReference>
<gene>
    <name evidence="11" type="ORF">GRF29_1g2405877</name>
</gene>
<evidence type="ECO:0000256" key="2">
    <source>
        <dbReference type="ARBA" id="ARBA00009063"/>
    </source>
</evidence>
<dbReference type="AlphaFoldDB" id="A0AAN6M8I4"/>
<dbReference type="SMART" id="SM00397">
    <property type="entry name" value="t_SNARE"/>
    <property type="match status" value="1"/>
</dbReference>
<evidence type="ECO:0000256" key="6">
    <source>
        <dbReference type="ARBA" id="ARBA00023054"/>
    </source>
</evidence>
<dbReference type="GO" id="GO:0048278">
    <property type="term" value="P:vesicle docking"/>
    <property type="evidence" value="ECO:0007669"/>
    <property type="project" value="TreeGrafter"/>
</dbReference>
<dbReference type="GO" id="GO:0006906">
    <property type="term" value="P:vesicle fusion"/>
    <property type="evidence" value="ECO:0007669"/>
    <property type="project" value="TreeGrafter"/>
</dbReference>
<evidence type="ECO:0000256" key="7">
    <source>
        <dbReference type="ARBA" id="ARBA00023136"/>
    </source>
</evidence>
<dbReference type="GO" id="GO:0000139">
    <property type="term" value="C:Golgi membrane"/>
    <property type="evidence" value="ECO:0007669"/>
    <property type="project" value="TreeGrafter"/>
</dbReference>
<protein>
    <recommendedName>
        <fullName evidence="10">t-SNARE coiled-coil homology domain-containing protein</fullName>
    </recommendedName>
</protein>
<comment type="similarity">
    <text evidence="2">Belongs to the syntaxin family.</text>
</comment>
<evidence type="ECO:0000256" key="1">
    <source>
        <dbReference type="ARBA" id="ARBA00004211"/>
    </source>
</evidence>
<proteinExistence type="inferred from homology"/>
<dbReference type="Gene3D" id="1.20.58.70">
    <property type="match status" value="1"/>
</dbReference>
<dbReference type="GO" id="GO:0000149">
    <property type="term" value="F:SNARE binding"/>
    <property type="evidence" value="ECO:0007669"/>
    <property type="project" value="TreeGrafter"/>
</dbReference>
<feature type="compositionally biased region" description="Polar residues" evidence="8">
    <location>
        <begin position="95"/>
        <end position="119"/>
    </location>
</feature>
<name>A0AAN6M8I4_9PLEO</name>